<dbReference type="EMBL" id="CM001441">
    <property type="protein sequence ID" value="EHQ92376.1"/>
    <property type="molecule type" value="Genomic_DNA"/>
</dbReference>
<dbReference type="STRING" id="768710.DesyoDRAFT_5457"/>
<dbReference type="GO" id="GO:0030677">
    <property type="term" value="C:ribonuclease P complex"/>
    <property type="evidence" value="ECO:0007669"/>
    <property type="project" value="TreeGrafter"/>
</dbReference>
<dbReference type="GO" id="GO:0042781">
    <property type="term" value="F:3'-tRNA processing endoribonuclease activity"/>
    <property type="evidence" value="ECO:0007669"/>
    <property type="project" value="TreeGrafter"/>
</dbReference>
<keyword evidence="3 7" id="KW-0540">Nuclease</keyword>
<protein>
    <recommendedName>
        <fullName evidence="7 8">Ribonuclease P protein component</fullName>
        <shortName evidence="7">RNase P protein</shortName>
        <shortName evidence="7">RNaseP protein</shortName>
        <ecNumber evidence="7 8">3.1.26.5</ecNumber>
    </recommendedName>
    <alternativeName>
        <fullName evidence="7">Protein C5</fullName>
    </alternativeName>
</protein>
<evidence type="ECO:0000256" key="8">
    <source>
        <dbReference type="NCBIfam" id="TIGR00188"/>
    </source>
</evidence>
<dbReference type="eggNOG" id="COG0594">
    <property type="taxonomic scope" value="Bacteria"/>
</dbReference>
<dbReference type="PANTHER" id="PTHR33992">
    <property type="entry name" value="RIBONUCLEASE P PROTEIN COMPONENT"/>
    <property type="match status" value="1"/>
</dbReference>
<dbReference type="InterPro" id="IPR020539">
    <property type="entry name" value="RNase_P_CS"/>
</dbReference>
<dbReference type="HAMAP" id="MF_00227">
    <property type="entry name" value="RNase_P"/>
    <property type="match status" value="1"/>
</dbReference>
<gene>
    <name evidence="7" type="primary">rnpA</name>
    <name evidence="9" type="ORF">DesyoDRAFT_5457</name>
</gene>
<keyword evidence="6 7" id="KW-0694">RNA-binding</keyword>
<evidence type="ECO:0000256" key="4">
    <source>
        <dbReference type="ARBA" id="ARBA00022759"/>
    </source>
</evidence>
<dbReference type="InterPro" id="IPR000100">
    <property type="entry name" value="RNase_P"/>
</dbReference>
<dbReference type="OrthoDB" id="9810867at2"/>
<dbReference type="Gene3D" id="3.30.230.10">
    <property type="match status" value="1"/>
</dbReference>
<proteinExistence type="inferred from homology"/>
<dbReference type="EC" id="3.1.26.5" evidence="7 8"/>
<accession>H5Y0X0</accession>
<evidence type="ECO:0000256" key="2">
    <source>
        <dbReference type="ARBA" id="ARBA00022694"/>
    </source>
</evidence>
<comment type="catalytic activity">
    <reaction evidence="7">
        <text>Endonucleolytic cleavage of RNA, removing 5'-extranucleotides from tRNA precursor.</text>
        <dbReference type="EC" id="3.1.26.5"/>
    </reaction>
</comment>
<organism evidence="9 10">
    <name type="scientific">Desulfosporosinus youngiae DSM 17734</name>
    <dbReference type="NCBI Taxonomy" id="768710"/>
    <lineage>
        <taxon>Bacteria</taxon>
        <taxon>Bacillati</taxon>
        <taxon>Bacillota</taxon>
        <taxon>Clostridia</taxon>
        <taxon>Eubacteriales</taxon>
        <taxon>Desulfitobacteriaceae</taxon>
        <taxon>Desulfosporosinus</taxon>
    </lineage>
</organism>
<comment type="similarity">
    <text evidence="7">Belongs to the RnpA family.</text>
</comment>
<dbReference type="Pfam" id="PF00825">
    <property type="entry name" value="Ribonuclease_P"/>
    <property type="match status" value="1"/>
</dbReference>
<keyword evidence="2 7" id="KW-0819">tRNA processing</keyword>
<dbReference type="PANTHER" id="PTHR33992:SF1">
    <property type="entry name" value="RIBONUCLEASE P PROTEIN COMPONENT"/>
    <property type="match status" value="1"/>
</dbReference>
<reference evidence="9 10" key="1">
    <citation type="submission" date="2011-11" db="EMBL/GenBank/DDBJ databases">
        <title>The Noncontiguous Finished genome of Desulfosporosinus youngiae DSM 17734.</title>
        <authorList>
            <consortium name="US DOE Joint Genome Institute (JGI-PGF)"/>
            <person name="Lucas S."/>
            <person name="Han J."/>
            <person name="Lapidus A."/>
            <person name="Cheng J.-F."/>
            <person name="Goodwin L."/>
            <person name="Pitluck S."/>
            <person name="Peters L."/>
            <person name="Ovchinnikova G."/>
            <person name="Lu M."/>
            <person name="Land M.L."/>
            <person name="Hauser L."/>
            <person name="Pester M."/>
            <person name="Spring S."/>
            <person name="Ollivier B."/>
            <person name="Rattei T."/>
            <person name="Klenk H.-P."/>
            <person name="Wagner M."/>
            <person name="Loy A."/>
            <person name="Woyke T.J."/>
        </authorList>
    </citation>
    <scope>NUCLEOTIDE SEQUENCE [LARGE SCALE GENOMIC DNA]</scope>
    <source>
        <strain evidence="9 10">DSM 17734</strain>
    </source>
</reference>
<dbReference type="InterPro" id="IPR014721">
    <property type="entry name" value="Ribsml_uS5_D2-typ_fold_subgr"/>
</dbReference>
<dbReference type="GO" id="GO:0000049">
    <property type="term" value="F:tRNA binding"/>
    <property type="evidence" value="ECO:0007669"/>
    <property type="project" value="UniProtKB-UniRule"/>
</dbReference>
<dbReference type="NCBIfam" id="TIGR00188">
    <property type="entry name" value="rnpA"/>
    <property type="match status" value="1"/>
</dbReference>
<evidence type="ECO:0000256" key="5">
    <source>
        <dbReference type="ARBA" id="ARBA00022801"/>
    </source>
</evidence>
<dbReference type="AlphaFoldDB" id="H5Y0X0"/>
<comment type="subunit">
    <text evidence="7">Consists of a catalytic RNA component (M1 or rnpB) and a protein subunit.</text>
</comment>
<sequence>MLQKKYRLRQKSGFKTIFELGKNYSNKYVAIYIFSKGPNRFAFIASKKVGNAVQRNRAKRLMREVIRLHLSEIRKDIQIICIARVRIKGVSYSEVEKSIMNILWKANILKKVSK</sequence>
<dbReference type="GO" id="GO:0004526">
    <property type="term" value="F:ribonuclease P activity"/>
    <property type="evidence" value="ECO:0007669"/>
    <property type="project" value="UniProtKB-UniRule"/>
</dbReference>
<dbReference type="GO" id="GO:0001682">
    <property type="term" value="P:tRNA 5'-leader removal"/>
    <property type="evidence" value="ECO:0007669"/>
    <property type="project" value="UniProtKB-UniRule"/>
</dbReference>
<evidence type="ECO:0000256" key="6">
    <source>
        <dbReference type="ARBA" id="ARBA00022884"/>
    </source>
</evidence>
<dbReference type="InterPro" id="IPR020568">
    <property type="entry name" value="Ribosomal_Su5_D2-typ_SF"/>
</dbReference>
<name>H5Y0X0_9FIRM</name>
<evidence type="ECO:0000256" key="3">
    <source>
        <dbReference type="ARBA" id="ARBA00022722"/>
    </source>
</evidence>
<evidence type="ECO:0000256" key="7">
    <source>
        <dbReference type="HAMAP-Rule" id="MF_00227"/>
    </source>
</evidence>
<evidence type="ECO:0000313" key="10">
    <source>
        <dbReference type="Proteomes" id="UP000005104"/>
    </source>
</evidence>
<dbReference type="SUPFAM" id="SSF54211">
    <property type="entry name" value="Ribosomal protein S5 domain 2-like"/>
    <property type="match status" value="1"/>
</dbReference>
<dbReference type="HOGENOM" id="CLU_117179_9_2_9"/>
<dbReference type="Proteomes" id="UP000005104">
    <property type="component" value="Chromosome"/>
</dbReference>
<comment type="function">
    <text evidence="1 7">RNaseP catalyzes the removal of the 5'-leader sequence from pre-tRNA to produce the mature 5'-terminus. It can also cleave other RNA substrates such as 4.5S RNA. The protein component plays an auxiliary but essential role in vivo by binding to the 5'-leader sequence and broadening the substrate specificity of the ribozyme.</text>
</comment>
<dbReference type="PROSITE" id="PS00648">
    <property type="entry name" value="RIBONUCLEASE_P"/>
    <property type="match status" value="1"/>
</dbReference>
<evidence type="ECO:0000256" key="1">
    <source>
        <dbReference type="ARBA" id="ARBA00002663"/>
    </source>
</evidence>
<dbReference type="RefSeq" id="WP_007787713.1">
    <property type="nucleotide sequence ID" value="NZ_CM001441.1"/>
</dbReference>
<evidence type="ECO:0000313" key="9">
    <source>
        <dbReference type="EMBL" id="EHQ92376.1"/>
    </source>
</evidence>
<keyword evidence="4 7" id="KW-0255">Endonuclease</keyword>
<keyword evidence="5 7" id="KW-0378">Hydrolase</keyword>
<keyword evidence="10" id="KW-1185">Reference proteome</keyword>